<evidence type="ECO:0000313" key="1">
    <source>
        <dbReference type="EMBL" id="TNN48653.1"/>
    </source>
</evidence>
<name>A0A4Z2G6V3_9TELE</name>
<dbReference type="EMBL" id="SRLO01000687">
    <property type="protein sequence ID" value="TNN48653.1"/>
    <property type="molecule type" value="Genomic_DNA"/>
</dbReference>
<dbReference type="Proteomes" id="UP000314294">
    <property type="component" value="Unassembled WGS sequence"/>
</dbReference>
<keyword evidence="2" id="KW-1185">Reference proteome</keyword>
<organism evidence="1 2">
    <name type="scientific">Liparis tanakae</name>
    <name type="common">Tanaka's snailfish</name>
    <dbReference type="NCBI Taxonomy" id="230148"/>
    <lineage>
        <taxon>Eukaryota</taxon>
        <taxon>Metazoa</taxon>
        <taxon>Chordata</taxon>
        <taxon>Craniata</taxon>
        <taxon>Vertebrata</taxon>
        <taxon>Euteleostomi</taxon>
        <taxon>Actinopterygii</taxon>
        <taxon>Neopterygii</taxon>
        <taxon>Teleostei</taxon>
        <taxon>Neoteleostei</taxon>
        <taxon>Acanthomorphata</taxon>
        <taxon>Eupercaria</taxon>
        <taxon>Perciformes</taxon>
        <taxon>Cottioidei</taxon>
        <taxon>Cottales</taxon>
        <taxon>Liparidae</taxon>
        <taxon>Liparis</taxon>
    </lineage>
</organism>
<reference evidence="1 2" key="1">
    <citation type="submission" date="2019-03" db="EMBL/GenBank/DDBJ databases">
        <title>First draft genome of Liparis tanakae, snailfish: a comprehensive survey of snailfish specific genes.</title>
        <authorList>
            <person name="Kim W."/>
            <person name="Song I."/>
            <person name="Jeong J.-H."/>
            <person name="Kim D."/>
            <person name="Kim S."/>
            <person name="Ryu S."/>
            <person name="Song J.Y."/>
            <person name="Lee S.K."/>
        </authorList>
    </citation>
    <scope>NUCLEOTIDE SEQUENCE [LARGE SCALE GENOMIC DNA]</scope>
    <source>
        <tissue evidence="1">Muscle</tissue>
    </source>
</reference>
<sequence length="61" mass="6202">MASWLRGVVGSWRCGVVAAEDARRCGGPFSSASGRRAPLCAVINHAVTPAPLWAPPATAAA</sequence>
<protein>
    <submittedName>
        <fullName evidence="1">Uncharacterized protein</fullName>
    </submittedName>
</protein>
<accession>A0A4Z2G6V3</accession>
<proteinExistence type="predicted"/>
<dbReference type="AlphaFoldDB" id="A0A4Z2G6V3"/>
<comment type="caution">
    <text evidence="1">The sequence shown here is derived from an EMBL/GenBank/DDBJ whole genome shotgun (WGS) entry which is preliminary data.</text>
</comment>
<gene>
    <name evidence="1" type="ORF">EYF80_041146</name>
</gene>
<evidence type="ECO:0000313" key="2">
    <source>
        <dbReference type="Proteomes" id="UP000314294"/>
    </source>
</evidence>